<dbReference type="SUPFAM" id="SSF54631">
    <property type="entry name" value="CBS-domain pair"/>
    <property type="match status" value="1"/>
</dbReference>
<dbReference type="PANTHER" id="PTHR47788">
    <property type="entry name" value="POLYA POLYMERASE"/>
    <property type="match status" value="1"/>
</dbReference>
<gene>
    <name evidence="13" type="ORF">PAUS00366_LOCUS20220</name>
    <name evidence="14" type="ORF">PAUS00366_LOCUS20221</name>
</gene>
<accession>A0A6V0CJI4</accession>
<evidence type="ECO:0000256" key="10">
    <source>
        <dbReference type="SAM" id="MobiDB-lite"/>
    </source>
</evidence>
<feature type="region of interest" description="Disordered" evidence="10">
    <location>
        <begin position="691"/>
        <end position="717"/>
    </location>
</feature>
<evidence type="ECO:0000256" key="6">
    <source>
        <dbReference type="ARBA" id="ARBA00022837"/>
    </source>
</evidence>
<name>A0A6V0CJI4_9STRA</name>
<proteinExistence type="predicted"/>
<comment type="cofactor">
    <cofactor evidence="1">
        <name>Mg(2+)</name>
        <dbReference type="ChEBI" id="CHEBI:18420"/>
    </cofactor>
</comment>
<dbReference type="InterPro" id="IPR046342">
    <property type="entry name" value="CBS_dom_sf"/>
</dbReference>
<evidence type="ECO:0000313" key="13">
    <source>
        <dbReference type="EMBL" id="CAE0727437.1"/>
    </source>
</evidence>
<keyword evidence="6" id="KW-0106">Calcium</keyword>
<dbReference type="InterPro" id="IPR052390">
    <property type="entry name" value="tRNA_nt/polyA_polymerase"/>
</dbReference>
<feature type="compositionally biased region" description="Basic and acidic residues" evidence="10">
    <location>
        <begin position="852"/>
        <end position="870"/>
    </location>
</feature>
<evidence type="ECO:0000256" key="1">
    <source>
        <dbReference type="ARBA" id="ARBA00001946"/>
    </source>
</evidence>
<dbReference type="GO" id="GO:0003723">
    <property type="term" value="F:RNA binding"/>
    <property type="evidence" value="ECO:0007669"/>
    <property type="project" value="UniProtKB-KW"/>
</dbReference>
<dbReference type="GO" id="GO:0008033">
    <property type="term" value="P:tRNA processing"/>
    <property type="evidence" value="ECO:0007669"/>
    <property type="project" value="UniProtKB-KW"/>
</dbReference>
<dbReference type="Pfam" id="PF13499">
    <property type="entry name" value="EF-hand_7"/>
    <property type="match status" value="1"/>
</dbReference>
<evidence type="ECO:0000256" key="7">
    <source>
        <dbReference type="ARBA" id="ARBA00022842"/>
    </source>
</evidence>
<feature type="compositionally biased region" description="Low complexity" evidence="10">
    <location>
        <begin position="694"/>
        <end position="717"/>
    </location>
</feature>
<dbReference type="PROSITE" id="PS50222">
    <property type="entry name" value="EF_HAND_2"/>
    <property type="match status" value="2"/>
</dbReference>
<feature type="region of interest" description="Disordered" evidence="10">
    <location>
        <begin position="852"/>
        <end position="914"/>
    </location>
</feature>
<dbReference type="GO" id="GO:0000166">
    <property type="term" value="F:nucleotide binding"/>
    <property type="evidence" value="ECO:0007669"/>
    <property type="project" value="UniProtKB-KW"/>
</dbReference>
<keyword evidence="7" id="KW-0460">Magnesium</keyword>
<dbReference type="PANTHER" id="PTHR47788:SF1">
    <property type="entry name" value="A-ADDING TRNA NUCLEOTIDYLTRANSFERASE"/>
    <property type="match status" value="1"/>
</dbReference>
<keyword evidence="3" id="KW-0808">Transferase</keyword>
<dbReference type="SMART" id="SM00054">
    <property type="entry name" value="EFh"/>
    <property type="match status" value="2"/>
</dbReference>
<evidence type="ECO:0000256" key="4">
    <source>
        <dbReference type="ARBA" id="ARBA00022723"/>
    </source>
</evidence>
<keyword evidence="5" id="KW-0547">Nucleotide-binding</keyword>
<dbReference type="SUPFAM" id="SSF64182">
    <property type="entry name" value="DHH phosphoesterases"/>
    <property type="match status" value="1"/>
</dbReference>
<dbReference type="CDD" id="cd00051">
    <property type="entry name" value="EFh"/>
    <property type="match status" value="1"/>
</dbReference>
<feature type="domain" description="CBS" evidence="12">
    <location>
        <begin position="795"/>
        <end position="852"/>
    </location>
</feature>
<evidence type="ECO:0000256" key="2">
    <source>
        <dbReference type="ARBA" id="ARBA00022694"/>
    </source>
</evidence>
<dbReference type="GO" id="GO:0016779">
    <property type="term" value="F:nucleotidyltransferase activity"/>
    <property type="evidence" value="ECO:0007669"/>
    <property type="project" value="UniProtKB-KW"/>
</dbReference>
<dbReference type="InterPro" id="IPR018247">
    <property type="entry name" value="EF_Hand_1_Ca_BS"/>
</dbReference>
<evidence type="ECO:0000313" key="14">
    <source>
        <dbReference type="EMBL" id="CAE0727438.1"/>
    </source>
</evidence>
<evidence type="ECO:0000259" key="11">
    <source>
        <dbReference type="PROSITE" id="PS50222"/>
    </source>
</evidence>
<dbReference type="PROSITE" id="PS51371">
    <property type="entry name" value="CBS"/>
    <property type="match status" value="2"/>
</dbReference>
<feature type="compositionally biased region" description="Low complexity" evidence="10">
    <location>
        <begin position="16"/>
        <end position="25"/>
    </location>
</feature>
<keyword evidence="8" id="KW-0694">RNA-binding</keyword>
<feature type="domain" description="CBS" evidence="12">
    <location>
        <begin position="919"/>
        <end position="979"/>
    </location>
</feature>
<dbReference type="EMBL" id="HBIX01030384">
    <property type="protein sequence ID" value="CAE0727438.1"/>
    <property type="molecule type" value="Transcribed_RNA"/>
</dbReference>
<keyword evidence="4" id="KW-0479">Metal-binding</keyword>
<feature type="compositionally biased region" description="Basic and acidic residues" evidence="10">
    <location>
        <begin position="80"/>
        <end position="95"/>
    </location>
</feature>
<dbReference type="Gene3D" id="3.10.580.10">
    <property type="entry name" value="CBS-domain"/>
    <property type="match status" value="2"/>
</dbReference>
<dbReference type="InterPro" id="IPR038763">
    <property type="entry name" value="DHH_sf"/>
</dbReference>
<dbReference type="AlphaFoldDB" id="A0A6V0CJI4"/>
<dbReference type="InterPro" id="IPR000644">
    <property type="entry name" value="CBS_dom"/>
</dbReference>
<evidence type="ECO:0000256" key="3">
    <source>
        <dbReference type="ARBA" id="ARBA00022695"/>
    </source>
</evidence>
<dbReference type="Gene3D" id="3.90.1640.10">
    <property type="entry name" value="inorganic pyrophosphatase (n-terminal core)"/>
    <property type="match status" value="1"/>
</dbReference>
<evidence type="ECO:0000256" key="8">
    <source>
        <dbReference type="ARBA" id="ARBA00022884"/>
    </source>
</evidence>
<evidence type="ECO:0000256" key="9">
    <source>
        <dbReference type="PROSITE-ProRule" id="PRU00703"/>
    </source>
</evidence>
<dbReference type="InterPro" id="IPR011992">
    <property type="entry name" value="EF-hand-dom_pair"/>
</dbReference>
<dbReference type="PROSITE" id="PS00018">
    <property type="entry name" value="EF_HAND_1"/>
    <property type="match status" value="2"/>
</dbReference>
<feature type="domain" description="EF-hand" evidence="11">
    <location>
        <begin position="616"/>
        <end position="651"/>
    </location>
</feature>
<keyword evidence="3" id="KW-0548">Nucleotidyltransferase</keyword>
<sequence>MTNKATATRIRRRNTSSETSGSLGSSKMAFLTPKVRLMLAGGAFFLANTNTYTSTTTRMISTNVDAFPIQQPLSLSSSSIRHDIKPTTTTRDRHGQSKRQNQQQFRRRILSCGTTFLNMAAEEDSMSSGGTNGGVKSSIAASIDSAGMVSLDPEYQKYKESMRLVEEEEDEAFFKDFENYDYTPLLERDASSSSAASASTVAATASDIDIEKGEETITKSAPSDSSTKERELQQPVRPAVADTPVHLRALDGFNVVLTHCTADFDSLASAVGLAKLWTNTNRPEDYDGDEHDDEEDYDSSFDNYPTFVVLPRGAHPAVQRFLALHKHLFPIRSLKSLPNDLSKLHRLALVDAQRKERIGPADVLIQHANRVTVVDHHVDQDSDIPGITDYVVDQVGSVSTLIVERLMKQQEKQLARQLESSSSPITTLTEAEATLLALGIHADTGSLCFDSTTPRDASAIAWVMAQGASQIAIAEHAQASLSSEQQKVLTQALVNTNSTVAHGVTISTVLLTADGFINGLAAVTQDALELSSGDVFLLGVVYEPKSGGRSKKNKEPGKNVKSKLLMTGVAKAEAEAEAKAAVEAKAKELSSFPMKSLSPSGLYKSELTIALEEKRAARKNLRSSFDNKDLDGDGFIDRKELAAALVVSGIIATENTVRGLMDSIDTNKDGLVDFDEFVAFADSVKTSLVKQDDQQSLQTQESQQDSNSTANANTAAQPSAPSTLIIIGRAKPGVNMKSVKLGKLLEKYGGGGHPKAASATVRLNDESEAAVIMSDLVDELIETSLREQSTVGDFMTSPVLSVRSDMSEHQVEDFFNRYDVRALPVVNEENEVIGLVTYKEVAAAKQRMWNKEQKRLRQEQQRKEKEENKAKTKAKNKKDGTGDNDDDESISPAEKEKRRKQQKIVEEQRRRGPTVKAWMKQHIKTVDASLTMAEVEAILLENDVGCIPVVQDGTKKLVGMVTRTDLLRQHRYYPSLHYNNKGMSDSIASRKPIIALRRKLKQFDLDE</sequence>
<protein>
    <submittedName>
        <fullName evidence="14">Uncharacterized protein</fullName>
    </submittedName>
</protein>
<feature type="region of interest" description="Disordered" evidence="10">
    <location>
        <begin position="1"/>
        <end position="25"/>
    </location>
</feature>
<keyword evidence="9" id="KW-0129">CBS domain</keyword>
<dbReference type="GO" id="GO:0005509">
    <property type="term" value="F:calcium ion binding"/>
    <property type="evidence" value="ECO:0007669"/>
    <property type="project" value="InterPro"/>
</dbReference>
<dbReference type="EMBL" id="HBIX01030383">
    <property type="protein sequence ID" value="CAE0727437.1"/>
    <property type="molecule type" value="Transcribed_RNA"/>
</dbReference>
<dbReference type="SMART" id="SM00116">
    <property type="entry name" value="CBS"/>
    <property type="match status" value="2"/>
</dbReference>
<dbReference type="Pfam" id="PF01368">
    <property type="entry name" value="DHH"/>
    <property type="match status" value="1"/>
</dbReference>
<dbReference type="Gene3D" id="1.10.238.10">
    <property type="entry name" value="EF-hand"/>
    <property type="match status" value="1"/>
</dbReference>
<dbReference type="InterPro" id="IPR002048">
    <property type="entry name" value="EF_hand_dom"/>
</dbReference>
<feature type="domain" description="EF-hand" evidence="11">
    <location>
        <begin position="652"/>
        <end position="687"/>
    </location>
</feature>
<dbReference type="InterPro" id="IPR001667">
    <property type="entry name" value="DDH_dom"/>
</dbReference>
<evidence type="ECO:0000259" key="12">
    <source>
        <dbReference type="PROSITE" id="PS51371"/>
    </source>
</evidence>
<reference evidence="14" key="1">
    <citation type="submission" date="2021-01" db="EMBL/GenBank/DDBJ databases">
        <authorList>
            <person name="Corre E."/>
            <person name="Pelletier E."/>
            <person name="Niang G."/>
            <person name="Scheremetjew M."/>
            <person name="Finn R."/>
            <person name="Kale V."/>
            <person name="Holt S."/>
            <person name="Cochrane G."/>
            <person name="Meng A."/>
            <person name="Brown T."/>
            <person name="Cohen L."/>
        </authorList>
    </citation>
    <scope>NUCLEOTIDE SEQUENCE</scope>
    <source>
        <strain evidence="14">10249 10 AB</strain>
    </source>
</reference>
<keyword evidence="2" id="KW-0819">tRNA processing</keyword>
<organism evidence="14">
    <name type="scientific">Pseudo-nitzschia australis</name>
    <dbReference type="NCBI Taxonomy" id="44445"/>
    <lineage>
        <taxon>Eukaryota</taxon>
        <taxon>Sar</taxon>
        <taxon>Stramenopiles</taxon>
        <taxon>Ochrophyta</taxon>
        <taxon>Bacillariophyta</taxon>
        <taxon>Bacillariophyceae</taxon>
        <taxon>Bacillariophycidae</taxon>
        <taxon>Bacillariales</taxon>
        <taxon>Bacillariaceae</taxon>
        <taxon>Pseudo-nitzschia</taxon>
    </lineage>
</organism>
<evidence type="ECO:0000256" key="5">
    <source>
        <dbReference type="ARBA" id="ARBA00022741"/>
    </source>
</evidence>
<dbReference type="Pfam" id="PF00571">
    <property type="entry name" value="CBS"/>
    <property type="match status" value="2"/>
</dbReference>
<dbReference type="SUPFAM" id="SSF47473">
    <property type="entry name" value="EF-hand"/>
    <property type="match status" value="1"/>
</dbReference>
<feature type="region of interest" description="Disordered" evidence="10">
    <location>
        <begin position="79"/>
        <end position="105"/>
    </location>
</feature>
<feature type="region of interest" description="Disordered" evidence="10">
    <location>
        <begin position="212"/>
        <end position="238"/>
    </location>
</feature>